<dbReference type="eggNOG" id="ENOG502TJ9F">
    <property type="taxonomic scope" value="Eukaryota"/>
</dbReference>
<organism evidence="1 2">
    <name type="scientific">Caenorhabditis tropicalis</name>
    <dbReference type="NCBI Taxonomy" id="1561998"/>
    <lineage>
        <taxon>Eukaryota</taxon>
        <taxon>Metazoa</taxon>
        <taxon>Ecdysozoa</taxon>
        <taxon>Nematoda</taxon>
        <taxon>Chromadorea</taxon>
        <taxon>Rhabditida</taxon>
        <taxon>Rhabditina</taxon>
        <taxon>Rhabditomorpha</taxon>
        <taxon>Rhabditoidea</taxon>
        <taxon>Rhabditidae</taxon>
        <taxon>Peloderinae</taxon>
        <taxon>Caenorhabditis</taxon>
    </lineage>
</organism>
<reference evidence="2" key="1">
    <citation type="submission" date="2016-11" db="UniProtKB">
        <authorList>
            <consortium name="WormBaseParasite"/>
        </authorList>
    </citation>
    <scope>IDENTIFICATION</scope>
</reference>
<name>A0A1I7UEY1_9PELO</name>
<dbReference type="WBParaSite" id="Csp11.Scaffold629.g8632.t1">
    <property type="protein sequence ID" value="Csp11.Scaffold629.g8632.t1"/>
    <property type="gene ID" value="Csp11.Scaffold629.g8632"/>
</dbReference>
<sequence length="132" mass="15569">MFVDGYTGVPLLTLLKMAVKKRTKAAAEKNQNLRLRTTNSKFARQIQHFIRTNEELFRQHQAEQEEKRLILIQQLQQAYKMENEAMNQEIKKDTEPTEPVEPKRPFRIPNILRRAHAKRISTALRKTKSTEV</sequence>
<dbReference type="AlphaFoldDB" id="A0A1I7UEY1"/>
<proteinExistence type="predicted"/>
<evidence type="ECO:0000313" key="2">
    <source>
        <dbReference type="WBParaSite" id="Csp11.Scaffold629.g8632.t1"/>
    </source>
</evidence>
<keyword evidence="1" id="KW-1185">Reference proteome</keyword>
<dbReference type="Proteomes" id="UP000095282">
    <property type="component" value="Unplaced"/>
</dbReference>
<accession>A0A1I7UEY1</accession>
<evidence type="ECO:0000313" key="1">
    <source>
        <dbReference type="Proteomes" id="UP000095282"/>
    </source>
</evidence>
<protein>
    <submittedName>
        <fullName evidence="2">Uncharacterized protein</fullName>
    </submittedName>
</protein>